<dbReference type="PANTHER" id="PTHR35104">
    <property type="entry name" value="OS03G0807000 PROTEIN"/>
    <property type="match status" value="1"/>
</dbReference>
<dbReference type="EMBL" id="CAKOAT010130710">
    <property type="protein sequence ID" value="CAH8337009.1"/>
    <property type="molecule type" value="Genomic_DNA"/>
</dbReference>
<protein>
    <submittedName>
        <fullName evidence="1">Uncharacterized protein</fullName>
    </submittedName>
</protein>
<gene>
    <name evidence="1" type="ORF">ERUC_LOCUS14026</name>
</gene>
<dbReference type="Proteomes" id="UP001642260">
    <property type="component" value="Unassembled WGS sequence"/>
</dbReference>
<evidence type="ECO:0000313" key="2">
    <source>
        <dbReference type="Proteomes" id="UP001642260"/>
    </source>
</evidence>
<sequence length="93" mass="10393">MVFNGRTVMSVAHLSAGIWQRLRRIPPSDRIGSSEMLNLVCFFPLQEVGRFSLWLLSFLCLPPSGFLFPGADEDDGRDRAFAYGSYSAVIATY</sequence>
<dbReference type="AlphaFoldDB" id="A0ABC8JPV4"/>
<comment type="caution">
    <text evidence="1">The sequence shown here is derived from an EMBL/GenBank/DDBJ whole genome shotgun (WGS) entry which is preliminary data.</text>
</comment>
<organism evidence="1 2">
    <name type="scientific">Eruca vesicaria subsp. sativa</name>
    <name type="common">Garden rocket</name>
    <name type="synonym">Eruca sativa</name>
    <dbReference type="NCBI Taxonomy" id="29727"/>
    <lineage>
        <taxon>Eukaryota</taxon>
        <taxon>Viridiplantae</taxon>
        <taxon>Streptophyta</taxon>
        <taxon>Embryophyta</taxon>
        <taxon>Tracheophyta</taxon>
        <taxon>Spermatophyta</taxon>
        <taxon>Magnoliopsida</taxon>
        <taxon>eudicotyledons</taxon>
        <taxon>Gunneridae</taxon>
        <taxon>Pentapetalae</taxon>
        <taxon>rosids</taxon>
        <taxon>malvids</taxon>
        <taxon>Brassicales</taxon>
        <taxon>Brassicaceae</taxon>
        <taxon>Brassiceae</taxon>
        <taxon>Eruca</taxon>
    </lineage>
</organism>
<proteinExistence type="predicted"/>
<evidence type="ECO:0000313" key="1">
    <source>
        <dbReference type="EMBL" id="CAH8337009.1"/>
    </source>
</evidence>
<dbReference type="PANTHER" id="PTHR35104:SF11">
    <property type="entry name" value="GENOME ASSEMBLY, CHROMOSOME: A01"/>
    <property type="match status" value="1"/>
</dbReference>
<keyword evidence="2" id="KW-1185">Reference proteome</keyword>
<name>A0ABC8JPV4_ERUVS</name>
<accession>A0ABC8JPV4</accession>
<reference evidence="1 2" key="1">
    <citation type="submission" date="2022-03" db="EMBL/GenBank/DDBJ databases">
        <authorList>
            <person name="Macdonald S."/>
            <person name="Ahmed S."/>
            <person name="Newling K."/>
        </authorList>
    </citation>
    <scope>NUCLEOTIDE SEQUENCE [LARGE SCALE GENOMIC DNA]</scope>
</reference>